<keyword evidence="12" id="KW-1185">Reference proteome</keyword>
<evidence type="ECO:0000256" key="4">
    <source>
        <dbReference type="ARBA" id="ARBA00022989"/>
    </source>
</evidence>
<dbReference type="InterPro" id="IPR050549">
    <property type="entry name" value="MFS_Trehalose_Transporter"/>
</dbReference>
<dbReference type="SMR" id="A0A482XDD3"/>
<dbReference type="PROSITE" id="PS00216">
    <property type="entry name" value="SUGAR_TRANSPORT_1"/>
    <property type="match status" value="1"/>
</dbReference>
<proteinExistence type="inferred from homology"/>
<keyword evidence="8" id="KW-0813">Transport</keyword>
<dbReference type="GO" id="GO:0051119">
    <property type="term" value="F:sugar transmembrane transporter activity"/>
    <property type="evidence" value="ECO:0007669"/>
    <property type="project" value="InterPro"/>
</dbReference>
<evidence type="ECO:0000259" key="10">
    <source>
        <dbReference type="PROSITE" id="PS50850"/>
    </source>
</evidence>
<keyword evidence="4 9" id="KW-1133">Transmembrane helix</keyword>
<feature type="transmembrane region" description="Helical" evidence="9">
    <location>
        <begin position="325"/>
        <end position="347"/>
    </location>
</feature>
<feature type="transmembrane region" description="Helical" evidence="9">
    <location>
        <begin position="93"/>
        <end position="113"/>
    </location>
</feature>
<dbReference type="PRINTS" id="PR00171">
    <property type="entry name" value="SUGRTRNSPORT"/>
</dbReference>
<keyword evidence="5 9" id="KW-0472">Membrane</keyword>
<evidence type="ECO:0000256" key="8">
    <source>
        <dbReference type="RuleBase" id="RU003346"/>
    </source>
</evidence>
<feature type="transmembrane region" description="Helical" evidence="9">
    <location>
        <begin position="395"/>
        <end position="415"/>
    </location>
</feature>
<evidence type="ECO:0000256" key="3">
    <source>
        <dbReference type="ARBA" id="ARBA00022692"/>
    </source>
</evidence>
<dbReference type="OrthoDB" id="6612291at2759"/>
<reference evidence="11 12" key="1">
    <citation type="journal article" date="2017" name="Gigascience">
        <title>Genome sequence of the small brown planthopper, Laodelphax striatellus.</title>
        <authorList>
            <person name="Zhu J."/>
            <person name="Jiang F."/>
            <person name="Wang X."/>
            <person name="Yang P."/>
            <person name="Bao Y."/>
            <person name="Zhao W."/>
            <person name="Wang W."/>
            <person name="Lu H."/>
            <person name="Wang Q."/>
            <person name="Cui N."/>
            <person name="Li J."/>
            <person name="Chen X."/>
            <person name="Luo L."/>
            <person name="Yu J."/>
            <person name="Kang L."/>
            <person name="Cui F."/>
        </authorList>
    </citation>
    <scope>NUCLEOTIDE SEQUENCE [LARGE SCALE GENOMIC DNA]</scope>
    <source>
        <strain evidence="11">Lst14</strain>
    </source>
</reference>
<protein>
    <recommendedName>
        <fullName evidence="10">Major facilitator superfamily (MFS) profile domain-containing protein</fullName>
    </recommendedName>
</protein>
<evidence type="ECO:0000256" key="7">
    <source>
        <dbReference type="ARBA" id="ARBA00024348"/>
    </source>
</evidence>
<keyword evidence="2" id="KW-1003">Cell membrane</keyword>
<dbReference type="Gene3D" id="1.20.1250.20">
    <property type="entry name" value="MFS general substrate transporter like domains"/>
    <property type="match status" value="1"/>
</dbReference>
<dbReference type="InterPro" id="IPR005828">
    <property type="entry name" value="MFS_sugar_transport-like"/>
</dbReference>
<feature type="transmembrane region" description="Helical" evidence="9">
    <location>
        <begin position="294"/>
        <end position="318"/>
    </location>
</feature>
<feature type="transmembrane region" description="Helical" evidence="9">
    <location>
        <begin position="359"/>
        <end position="383"/>
    </location>
</feature>
<evidence type="ECO:0000313" key="12">
    <source>
        <dbReference type="Proteomes" id="UP000291343"/>
    </source>
</evidence>
<dbReference type="InterPro" id="IPR044775">
    <property type="entry name" value="MFS_ERD6/Tret1-like"/>
</dbReference>
<dbReference type="PANTHER" id="PTHR48021">
    <property type="match status" value="1"/>
</dbReference>
<dbReference type="PROSITE" id="PS50850">
    <property type="entry name" value="MFS"/>
    <property type="match status" value="1"/>
</dbReference>
<dbReference type="InterPro" id="IPR036259">
    <property type="entry name" value="MFS_trans_sf"/>
</dbReference>
<dbReference type="InterPro" id="IPR003663">
    <property type="entry name" value="Sugar/inositol_transpt"/>
</dbReference>
<feature type="transmembrane region" description="Helical" evidence="9">
    <location>
        <begin position="176"/>
        <end position="197"/>
    </location>
</feature>
<accession>A0A482XDD3</accession>
<dbReference type="CDD" id="cd17358">
    <property type="entry name" value="MFS_GLUT6_8_Class3_like"/>
    <property type="match status" value="1"/>
</dbReference>
<gene>
    <name evidence="11" type="ORF">LSTR_LSTR009156</name>
</gene>
<feature type="transmembrane region" description="Helical" evidence="9">
    <location>
        <begin position="256"/>
        <end position="282"/>
    </location>
</feature>
<feature type="domain" description="Major facilitator superfamily (MFS) profile" evidence="10">
    <location>
        <begin position="28"/>
        <end position="450"/>
    </location>
</feature>
<feature type="transmembrane region" description="Helical" evidence="9">
    <location>
        <begin position="65"/>
        <end position="86"/>
    </location>
</feature>
<comment type="subcellular location">
    <subcellularLocation>
        <location evidence="1">Cell membrane</location>
        <topology evidence="1">Multi-pass membrane protein</topology>
    </subcellularLocation>
</comment>
<name>A0A482XDD3_LAOST</name>
<feature type="transmembrane region" description="Helical" evidence="9">
    <location>
        <begin position="119"/>
        <end position="140"/>
    </location>
</feature>
<dbReference type="InterPro" id="IPR005829">
    <property type="entry name" value="Sugar_transporter_CS"/>
</dbReference>
<sequence length="475" mass="51873">MVTEKNLEATACADTIITEGRKFPQFLAAFFATIAAFVVGISLAWTSPTFPIYMRENTLTTEQRGWVSSLLSIGAFVGALTAGMFVDKLGRKVSLLLLGFPTLASWALISFSTSPSSLYVARAVIGYCSGATSVAVNLYTSEIAENSVRGKLGTFYQLQLTVGILYTYVAGIADNIQIISIICGVTPIVFMLCFVWMPESPAYLVSKGKDEEARRALRWLRGPDYQHEVELSLMKDSMENQKRNQASFMDVISDKVILKAFVLSLGMMVFQQLSGVNAVIFYSGQIFESAGSSLSSQMASIVIGVMQVSATYCSTLLVERTGRRFLLLLSDSVMAICLLVLGIYFHYQEQKVDLSAWGWVPLASLSLFIVVFSLGFGPIPWIIMGEIVPGNLKGISSSLGCGMSWMLAFVVTKYFENLVLALGSAGTFWLFAGVCVAGTLFVYTLLPETKGKDIQTILDELGGKKPEMQLNDTKH</sequence>
<evidence type="ECO:0000256" key="5">
    <source>
        <dbReference type="ARBA" id="ARBA00023136"/>
    </source>
</evidence>
<feature type="transmembrane region" description="Helical" evidence="9">
    <location>
        <begin position="152"/>
        <end position="170"/>
    </location>
</feature>
<comment type="caution">
    <text evidence="11">The sequence shown here is derived from an EMBL/GenBank/DDBJ whole genome shotgun (WGS) entry which is preliminary data.</text>
</comment>
<dbReference type="SUPFAM" id="SSF103473">
    <property type="entry name" value="MFS general substrate transporter"/>
    <property type="match status" value="1"/>
</dbReference>
<dbReference type="InParanoid" id="A0A482XDD3"/>
<dbReference type="AlphaFoldDB" id="A0A482XDD3"/>
<dbReference type="InterPro" id="IPR020846">
    <property type="entry name" value="MFS_dom"/>
</dbReference>
<evidence type="ECO:0000256" key="2">
    <source>
        <dbReference type="ARBA" id="ARBA00022475"/>
    </source>
</evidence>
<feature type="transmembrane region" description="Helical" evidence="9">
    <location>
        <begin position="427"/>
        <end position="446"/>
    </location>
</feature>
<evidence type="ECO:0000256" key="9">
    <source>
        <dbReference type="SAM" id="Phobius"/>
    </source>
</evidence>
<dbReference type="Pfam" id="PF00083">
    <property type="entry name" value="Sugar_tr"/>
    <property type="match status" value="1"/>
</dbReference>
<feature type="transmembrane region" description="Helical" evidence="9">
    <location>
        <begin position="26"/>
        <end position="45"/>
    </location>
</feature>
<dbReference type="Proteomes" id="UP000291343">
    <property type="component" value="Unassembled WGS sequence"/>
</dbReference>
<evidence type="ECO:0000256" key="6">
    <source>
        <dbReference type="ARBA" id="ARBA00023180"/>
    </source>
</evidence>
<dbReference type="NCBIfam" id="TIGR00879">
    <property type="entry name" value="SP"/>
    <property type="match status" value="1"/>
</dbReference>
<dbReference type="GO" id="GO:0005886">
    <property type="term" value="C:plasma membrane"/>
    <property type="evidence" value="ECO:0007669"/>
    <property type="project" value="UniProtKB-SubCell"/>
</dbReference>
<keyword evidence="3 9" id="KW-0812">Transmembrane</keyword>
<dbReference type="PANTHER" id="PTHR48021:SF1">
    <property type="entry name" value="GH07001P-RELATED"/>
    <property type="match status" value="1"/>
</dbReference>
<dbReference type="FunFam" id="1.20.1250.20:FF:000055">
    <property type="entry name" value="Facilitated trehalose transporter Tret1-2 homolog"/>
    <property type="match status" value="1"/>
</dbReference>
<keyword evidence="6" id="KW-0325">Glycoprotein</keyword>
<dbReference type="EMBL" id="QKKF02012223">
    <property type="protein sequence ID" value="RZF43733.1"/>
    <property type="molecule type" value="Genomic_DNA"/>
</dbReference>
<evidence type="ECO:0000256" key="1">
    <source>
        <dbReference type="ARBA" id="ARBA00004651"/>
    </source>
</evidence>
<comment type="similarity">
    <text evidence="7">Belongs to the major facilitator superfamily. Sugar transporter (TC 2.A.1.1) family. Trehalose transporter subfamily.</text>
</comment>
<organism evidence="11 12">
    <name type="scientific">Laodelphax striatellus</name>
    <name type="common">Small brown planthopper</name>
    <name type="synonym">Delphax striatella</name>
    <dbReference type="NCBI Taxonomy" id="195883"/>
    <lineage>
        <taxon>Eukaryota</taxon>
        <taxon>Metazoa</taxon>
        <taxon>Ecdysozoa</taxon>
        <taxon>Arthropoda</taxon>
        <taxon>Hexapoda</taxon>
        <taxon>Insecta</taxon>
        <taxon>Pterygota</taxon>
        <taxon>Neoptera</taxon>
        <taxon>Paraneoptera</taxon>
        <taxon>Hemiptera</taxon>
        <taxon>Auchenorrhyncha</taxon>
        <taxon>Fulgoroidea</taxon>
        <taxon>Delphacidae</taxon>
        <taxon>Criomorphinae</taxon>
        <taxon>Laodelphax</taxon>
    </lineage>
</organism>
<evidence type="ECO:0000313" key="11">
    <source>
        <dbReference type="EMBL" id="RZF43733.1"/>
    </source>
</evidence>